<gene>
    <name evidence="7" type="ORF">SAMN04488503_1495</name>
</gene>
<keyword evidence="3 6" id="KW-0812">Transmembrane</keyword>
<keyword evidence="2" id="KW-1003">Cell membrane</keyword>
<evidence type="ECO:0000256" key="2">
    <source>
        <dbReference type="ARBA" id="ARBA00022475"/>
    </source>
</evidence>
<comment type="subcellular location">
    <subcellularLocation>
        <location evidence="1">Cell membrane</location>
        <topology evidence="1">Multi-pass membrane protein</topology>
    </subcellularLocation>
</comment>
<evidence type="ECO:0000256" key="3">
    <source>
        <dbReference type="ARBA" id="ARBA00022692"/>
    </source>
</evidence>
<evidence type="ECO:0000256" key="1">
    <source>
        <dbReference type="ARBA" id="ARBA00004651"/>
    </source>
</evidence>
<feature type="transmembrane region" description="Helical" evidence="6">
    <location>
        <begin position="39"/>
        <end position="63"/>
    </location>
</feature>
<dbReference type="PANTHER" id="PTHR30086">
    <property type="entry name" value="ARGININE EXPORTER PROTEIN ARGO"/>
    <property type="match status" value="1"/>
</dbReference>
<name>A0A238ZFW9_9BACT</name>
<keyword evidence="5 6" id="KW-0472">Membrane</keyword>
<keyword evidence="8" id="KW-1185">Reference proteome</keyword>
<organism evidence="7 8">
    <name type="scientific">Humidesulfovibrio mexicanus</name>
    <dbReference type="NCBI Taxonomy" id="147047"/>
    <lineage>
        <taxon>Bacteria</taxon>
        <taxon>Pseudomonadati</taxon>
        <taxon>Thermodesulfobacteriota</taxon>
        <taxon>Desulfovibrionia</taxon>
        <taxon>Desulfovibrionales</taxon>
        <taxon>Desulfovibrionaceae</taxon>
        <taxon>Humidesulfovibrio</taxon>
    </lineage>
</organism>
<dbReference type="GO" id="GO:0015171">
    <property type="term" value="F:amino acid transmembrane transporter activity"/>
    <property type="evidence" value="ECO:0007669"/>
    <property type="project" value="TreeGrafter"/>
</dbReference>
<evidence type="ECO:0000256" key="5">
    <source>
        <dbReference type="ARBA" id="ARBA00023136"/>
    </source>
</evidence>
<keyword evidence="4 6" id="KW-1133">Transmembrane helix</keyword>
<feature type="transmembrane region" description="Helical" evidence="6">
    <location>
        <begin position="187"/>
        <end position="206"/>
    </location>
</feature>
<protein>
    <submittedName>
        <fullName evidence="7">L-lysine exporter family protein LysE/ArgO</fullName>
    </submittedName>
</protein>
<feature type="transmembrane region" description="Helical" evidence="6">
    <location>
        <begin position="112"/>
        <end position="136"/>
    </location>
</feature>
<evidence type="ECO:0000256" key="4">
    <source>
        <dbReference type="ARBA" id="ARBA00022989"/>
    </source>
</evidence>
<proteinExistence type="predicted"/>
<dbReference type="AlphaFoldDB" id="A0A238ZFW9"/>
<dbReference type="Proteomes" id="UP000198324">
    <property type="component" value="Unassembled WGS sequence"/>
</dbReference>
<evidence type="ECO:0000313" key="8">
    <source>
        <dbReference type="Proteomes" id="UP000198324"/>
    </source>
</evidence>
<dbReference type="Pfam" id="PF01810">
    <property type="entry name" value="LysE"/>
    <property type="match status" value="1"/>
</dbReference>
<dbReference type="GO" id="GO:0005886">
    <property type="term" value="C:plasma membrane"/>
    <property type="evidence" value="ECO:0007669"/>
    <property type="project" value="UniProtKB-SubCell"/>
</dbReference>
<evidence type="ECO:0000256" key="6">
    <source>
        <dbReference type="SAM" id="Phobius"/>
    </source>
</evidence>
<dbReference type="InterPro" id="IPR001123">
    <property type="entry name" value="LeuE-type"/>
</dbReference>
<evidence type="ECO:0000313" key="7">
    <source>
        <dbReference type="EMBL" id="SNR82029.1"/>
    </source>
</evidence>
<feature type="transmembrane region" description="Helical" evidence="6">
    <location>
        <begin position="70"/>
        <end position="92"/>
    </location>
</feature>
<dbReference type="EMBL" id="FZOC01000002">
    <property type="protein sequence ID" value="SNR82029.1"/>
    <property type="molecule type" value="Genomic_DNA"/>
</dbReference>
<accession>A0A238ZFW9</accession>
<reference evidence="7 8" key="1">
    <citation type="submission" date="2017-06" db="EMBL/GenBank/DDBJ databases">
        <authorList>
            <person name="Kim H.J."/>
            <person name="Triplett B.A."/>
        </authorList>
    </citation>
    <scope>NUCLEOTIDE SEQUENCE [LARGE SCALE GENOMIC DNA]</scope>
    <source>
        <strain evidence="7 8">DSM 13116</strain>
    </source>
</reference>
<feature type="transmembrane region" description="Helical" evidence="6">
    <location>
        <begin position="148"/>
        <end position="167"/>
    </location>
</feature>
<dbReference type="PANTHER" id="PTHR30086:SF20">
    <property type="entry name" value="ARGININE EXPORTER PROTEIN ARGO-RELATED"/>
    <property type="match status" value="1"/>
</dbReference>
<sequence length="210" mass="21569">MMGAALFCQGFALSAGLIMAIGAQNVFVLTQGARGHRPWFVAGVCTACDAVLIAAGVGGVGALTGHTPWLGSAFALCGAVFLLCYGYCAFRRVLCGGRLVPMEQDAPPERRVILMTALAVSLLNPHALLDTVVLIGGLSSRLAPEGRALFGLGAVTASACWFYSLSLGGKLLAPVLRRPGAWRVLDALVGVTMWGLAAGIGGDALVRLAS</sequence>